<evidence type="ECO:0000256" key="1">
    <source>
        <dbReference type="SAM" id="MobiDB-lite"/>
    </source>
</evidence>
<sequence>MSAFATASGDEQVRGLILRPEHAKRFISAEDVGHPGSQKTLEIRKHKLWCVPVGGKMYIMASGHKKNEQGCPVLTCHGILEFQGNESLEEGAFSDHFNRHFCTVEELRALTSKSHHSAGKFHGWKVRLVEAFDPIKYLVRPLGEVMNKEWVKFLPSDLTNTPESSTSTLVDATMVGLQMQDDLEMELEQLLDTLHPDSVDSVIMETQSAGIGERGPHQATSTQDAIDKTKATELQDAVDKTNSTELQDAVDITKHTVTESHVAHVKSEASLGRVAPAGSPKATCKGRSSRRDERFGLRSIQGMKNLFGLTAMPESNVGLADVTPQPQPVPQPPTADPATQVTRSTIDQRRAPASAWTAPTVQGIRQLFNVPPAPPVPPPPAAEASGAGCVGKHDSESACSHTQAPKPKAKPQPSASLLERSIVHDLDGMFDFWDFSLDKMVDGMSEDDRLDTWERLANTLEDDSLSTAYSGVRAPETAMSVMRYRLGLRLGREIKCNHHSISHAIEWNPDAQAECLLSAQHEGGCVFGNIADFFRSELKISVIPQLLEKPAMALDVLQPLLRTNRLVQTSAPCLAHGRTCCLKTCNRHIAGTSCRPFSKRGAGLGCHDHEIIYFMAWLGLRLVLQEADVTQENVVGFPVDIIEQAVSSIYHIEVCELDAVQFGCACARR</sequence>
<dbReference type="Proteomes" id="UP000601435">
    <property type="component" value="Unassembled WGS sequence"/>
</dbReference>
<dbReference type="OrthoDB" id="406393at2759"/>
<feature type="compositionally biased region" description="Pro residues" evidence="1">
    <location>
        <begin position="371"/>
        <end position="381"/>
    </location>
</feature>
<feature type="non-terminal residue" evidence="2">
    <location>
        <position position="1"/>
    </location>
</feature>
<evidence type="ECO:0000313" key="2">
    <source>
        <dbReference type="EMBL" id="CAE7636788.1"/>
    </source>
</evidence>
<dbReference type="EMBL" id="CAJNJA010029992">
    <property type="protein sequence ID" value="CAE7636788.1"/>
    <property type="molecule type" value="Genomic_DNA"/>
</dbReference>
<dbReference type="InterPro" id="IPR029063">
    <property type="entry name" value="SAM-dependent_MTases_sf"/>
</dbReference>
<feature type="region of interest" description="Disordered" evidence="1">
    <location>
        <begin position="272"/>
        <end position="292"/>
    </location>
</feature>
<name>A0A812VQX0_9DINO</name>
<organism evidence="2 3">
    <name type="scientific">Symbiodinium necroappetens</name>
    <dbReference type="NCBI Taxonomy" id="1628268"/>
    <lineage>
        <taxon>Eukaryota</taxon>
        <taxon>Sar</taxon>
        <taxon>Alveolata</taxon>
        <taxon>Dinophyceae</taxon>
        <taxon>Suessiales</taxon>
        <taxon>Symbiodiniaceae</taxon>
        <taxon>Symbiodinium</taxon>
    </lineage>
</organism>
<gene>
    <name evidence="2" type="ORF">SNEC2469_LOCUS17974</name>
</gene>
<feature type="compositionally biased region" description="Low complexity" evidence="1">
    <location>
        <begin position="403"/>
        <end position="415"/>
    </location>
</feature>
<keyword evidence="3" id="KW-1185">Reference proteome</keyword>
<feature type="region of interest" description="Disordered" evidence="1">
    <location>
        <begin position="370"/>
        <end position="415"/>
    </location>
</feature>
<accession>A0A812VQX0</accession>
<comment type="caution">
    <text evidence="2">The sequence shown here is derived from an EMBL/GenBank/DDBJ whole genome shotgun (WGS) entry which is preliminary data.</text>
</comment>
<dbReference type="SUPFAM" id="SSF53335">
    <property type="entry name" value="S-adenosyl-L-methionine-dependent methyltransferases"/>
    <property type="match status" value="1"/>
</dbReference>
<evidence type="ECO:0000313" key="3">
    <source>
        <dbReference type="Proteomes" id="UP000601435"/>
    </source>
</evidence>
<protein>
    <submittedName>
        <fullName evidence="2">Uncharacterized protein</fullName>
    </submittedName>
</protein>
<reference evidence="2" key="1">
    <citation type="submission" date="2021-02" db="EMBL/GenBank/DDBJ databases">
        <authorList>
            <person name="Dougan E. K."/>
            <person name="Rhodes N."/>
            <person name="Thang M."/>
            <person name="Chan C."/>
        </authorList>
    </citation>
    <scope>NUCLEOTIDE SEQUENCE</scope>
</reference>
<proteinExistence type="predicted"/>
<dbReference type="AlphaFoldDB" id="A0A812VQX0"/>